<dbReference type="GO" id="GO:0016787">
    <property type="term" value="F:hydrolase activity"/>
    <property type="evidence" value="ECO:0007669"/>
    <property type="project" value="UniProtKB-KW"/>
</dbReference>
<keyword evidence="2" id="KW-0378">Hydrolase</keyword>
<dbReference type="PANTHER" id="PTHR46082:SF6">
    <property type="entry name" value="AAA+ ATPASE DOMAIN-CONTAINING PROTEIN-RELATED"/>
    <property type="match status" value="1"/>
</dbReference>
<accession>A0AAN6SC07</accession>
<dbReference type="PANTHER" id="PTHR46082">
    <property type="entry name" value="ATP/GTP-BINDING PROTEIN-RELATED"/>
    <property type="match status" value="1"/>
</dbReference>
<keyword evidence="3" id="KW-1185">Reference proteome</keyword>
<gene>
    <name evidence="2" type="ORF">QBC32DRAFT_383568</name>
</gene>
<comment type="caution">
    <text evidence="2">The sequence shown here is derived from an EMBL/GenBank/DDBJ whole genome shotgun (WGS) entry which is preliminary data.</text>
</comment>
<sequence length="725" mass="81770">MSIDKSSIIFVFGLGSNPDTTWRAKRPAEMGLAATADAPKDTTPETNQFVNWVSDFLLHDLHVPPAIRREGRIFYYNYDSYWQRDALHTRLELLGKGLLKHIRGIRITEARLETPPPSSATIPFSRDPDFVNRGDILDQIDQRCSKPAARVALVGLGGIGKSQLAIEFAHRIAARHQDTWVFWVHAGTQARVDEGFRAIADAAELPGRNDSKANILQLVYGWLSNERNGKWVMVLDSADDRDVFFGADSNPERRPLAAYLPQSPNGCLLVTTRNKDLAFRLTGKRQNMIEIRPMAQIDALALLEKKLGSLSDTDIAVDLVRALDLVPLTISQAAAYIQRMSLRSSPEKYLDEFRKSERNRRKLLQYDGGDLRRDGGASNAILTTWQISFDHIRSKRPSAANLLSLMSFFDRQGIPGWVLNPSRIAQDGDVSFEDDVAMLRDYCLITADETEDKFKMHGLQYIERMAASFPTGQFENWAICRTLFAYARVALDYQPSENTVESWAILLYNGGWYAWSQGRYEDAQQMLDKARKVRKRRLGKDDVATLSSTSLLAAVLRDKGLWKEAEKLEVQVMETSKTKFGADHPDTLTSMNNLASTYRNQGRWDEAEKLDVQVMEIRKAKLGANHPNTLTSMANLASTFWKQGRWEEAEKLEVQVMETRKAKLGADHPDTLTSMANLAFTWNSQGRHEDALALMQACVEVRQRVLGPEHPDTLSSLATVSKWSS</sequence>
<dbReference type="SUPFAM" id="SSF52540">
    <property type="entry name" value="P-loop containing nucleoside triphosphate hydrolases"/>
    <property type="match status" value="1"/>
</dbReference>
<evidence type="ECO:0000313" key="3">
    <source>
        <dbReference type="Proteomes" id="UP001303222"/>
    </source>
</evidence>
<dbReference type="Pfam" id="PF13424">
    <property type="entry name" value="TPR_12"/>
    <property type="match status" value="2"/>
</dbReference>
<dbReference type="EMBL" id="MU859330">
    <property type="protein sequence ID" value="KAK3947628.1"/>
    <property type="molecule type" value="Genomic_DNA"/>
</dbReference>
<dbReference type="InterPro" id="IPR011990">
    <property type="entry name" value="TPR-like_helical_dom_sf"/>
</dbReference>
<dbReference type="Proteomes" id="UP001303222">
    <property type="component" value="Unassembled WGS sequence"/>
</dbReference>
<dbReference type="Pfam" id="PF13374">
    <property type="entry name" value="TPR_10"/>
    <property type="match status" value="1"/>
</dbReference>
<reference evidence="2" key="1">
    <citation type="journal article" date="2023" name="Mol. Phylogenet. Evol.">
        <title>Genome-scale phylogeny and comparative genomics of the fungal order Sordariales.</title>
        <authorList>
            <person name="Hensen N."/>
            <person name="Bonometti L."/>
            <person name="Westerberg I."/>
            <person name="Brannstrom I.O."/>
            <person name="Guillou S."/>
            <person name="Cros-Aarteil S."/>
            <person name="Calhoun S."/>
            <person name="Haridas S."/>
            <person name="Kuo A."/>
            <person name="Mondo S."/>
            <person name="Pangilinan J."/>
            <person name="Riley R."/>
            <person name="LaButti K."/>
            <person name="Andreopoulos B."/>
            <person name="Lipzen A."/>
            <person name="Chen C."/>
            <person name="Yan M."/>
            <person name="Daum C."/>
            <person name="Ng V."/>
            <person name="Clum A."/>
            <person name="Steindorff A."/>
            <person name="Ohm R.A."/>
            <person name="Martin F."/>
            <person name="Silar P."/>
            <person name="Natvig D.O."/>
            <person name="Lalanne C."/>
            <person name="Gautier V."/>
            <person name="Ament-Velasquez S.L."/>
            <person name="Kruys A."/>
            <person name="Hutchinson M.I."/>
            <person name="Powell A.J."/>
            <person name="Barry K."/>
            <person name="Miller A.N."/>
            <person name="Grigoriev I.V."/>
            <person name="Debuchy R."/>
            <person name="Gladieux P."/>
            <person name="Hiltunen Thoren M."/>
            <person name="Johannesson H."/>
        </authorList>
    </citation>
    <scope>NUCLEOTIDE SEQUENCE</scope>
    <source>
        <strain evidence="2">CBS 626.80</strain>
    </source>
</reference>
<dbReference type="Pfam" id="PF00931">
    <property type="entry name" value="NB-ARC"/>
    <property type="match status" value="1"/>
</dbReference>
<dbReference type="Gene3D" id="3.40.50.300">
    <property type="entry name" value="P-loop containing nucleotide triphosphate hydrolases"/>
    <property type="match status" value="1"/>
</dbReference>
<evidence type="ECO:0000259" key="1">
    <source>
        <dbReference type="Pfam" id="PF00931"/>
    </source>
</evidence>
<dbReference type="GO" id="GO:0043531">
    <property type="term" value="F:ADP binding"/>
    <property type="evidence" value="ECO:0007669"/>
    <property type="project" value="InterPro"/>
</dbReference>
<evidence type="ECO:0000313" key="2">
    <source>
        <dbReference type="EMBL" id="KAK3947628.1"/>
    </source>
</evidence>
<dbReference type="InterPro" id="IPR053137">
    <property type="entry name" value="NLR-like"/>
</dbReference>
<protein>
    <submittedName>
        <fullName evidence="2">P-loop containing nucleoside triphosphate hydrolase protein</fullName>
    </submittedName>
</protein>
<dbReference type="InterPro" id="IPR027417">
    <property type="entry name" value="P-loop_NTPase"/>
</dbReference>
<dbReference type="InterPro" id="IPR002182">
    <property type="entry name" value="NB-ARC"/>
</dbReference>
<organism evidence="2 3">
    <name type="scientific">Pseudoneurospora amorphoporcata</name>
    <dbReference type="NCBI Taxonomy" id="241081"/>
    <lineage>
        <taxon>Eukaryota</taxon>
        <taxon>Fungi</taxon>
        <taxon>Dikarya</taxon>
        <taxon>Ascomycota</taxon>
        <taxon>Pezizomycotina</taxon>
        <taxon>Sordariomycetes</taxon>
        <taxon>Sordariomycetidae</taxon>
        <taxon>Sordariales</taxon>
        <taxon>Sordariaceae</taxon>
        <taxon>Pseudoneurospora</taxon>
    </lineage>
</organism>
<dbReference type="AlphaFoldDB" id="A0AAN6SC07"/>
<dbReference type="SUPFAM" id="SSF48452">
    <property type="entry name" value="TPR-like"/>
    <property type="match status" value="2"/>
</dbReference>
<reference evidence="2" key="2">
    <citation type="submission" date="2023-06" db="EMBL/GenBank/DDBJ databases">
        <authorList>
            <consortium name="Lawrence Berkeley National Laboratory"/>
            <person name="Mondo S.J."/>
            <person name="Hensen N."/>
            <person name="Bonometti L."/>
            <person name="Westerberg I."/>
            <person name="Brannstrom I.O."/>
            <person name="Guillou S."/>
            <person name="Cros-Aarteil S."/>
            <person name="Calhoun S."/>
            <person name="Haridas S."/>
            <person name="Kuo A."/>
            <person name="Pangilinan J."/>
            <person name="Riley R."/>
            <person name="Labutti K."/>
            <person name="Andreopoulos B."/>
            <person name="Lipzen A."/>
            <person name="Chen C."/>
            <person name="Yanf M."/>
            <person name="Daum C."/>
            <person name="Ng V."/>
            <person name="Clum A."/>
            <person name="Steindorff A."/>
            <person name="Ohm R."/>
            <person name="Martin F."/>
            <person name="Silar P."/>
            <person name="Natvig D."/>
            <person name="Lalanne C."/>
            <person name="Gautier V."/>
            <person name="Ament-Velasquez S.L."/>
            <person name="Kruys A."/>
            <person name="Hutchinson M.I."/>
            <person name="Powell A.J."/>
            <person name="Barry K."/>
            <person name="Miller A.N."/>
            <person name="Grigoriev I.V."/>
            <person name="Debuchy R."/>
            <person name="Gladieux P."/>
            <person name="Thoren M.H."/>
            <person name="Johannesson H."/>
        </authorList>
    </citation>
    <scope>NUCLEOTIDE SEQUENCE</scope>
    <source>
        <strain evidence="2">CBS 626.80</strain>
    </source>
</reference>
<name>A0AAN6SC07_9PEZI</name>
<proteinExistence type="predicted"/>
<feature type="domain" description="NB-ARC" evidence="1">
    <location>
        <begin position="150"/>
        <end position="307"/>
    </location>
</feature>
<dbReference type="Gene3D" id="1.25.40.10">
    <property type="entry name" value="Tetratricopeptide repeat domain"/>
    <property type="match status" value="2"/>
</dbReference>